<comment type="caution">
    <text evidence="1">The sequence shown here is derived from an EMBL/GenBank/DDBJ whole genome shotgun (WGS) entry which is preliminary data.</text>
</comment>
<evidence type="ECO:0000313" key="1">
    <source>
        <dbReference type="EMBL" id="KKS26073.1"/>
    </source>
</evidence>
<dbReference type="InterPro" id="IPR036113">
    <property type="entry name" value="Asp/Glu-ADT_sf_sub_c"/>
</dbReference>
<keyword evidence="1" id="KW-0808">Transferase</keyword>
<reference evidence="1 2" key="1">
    <citation type="journal article" date="2015" name="Nature">
        <title>rRNA introns, odd ribosomes, and small enigmatic genomes across a large radiation of phyla.</title>
        <authorList>
            <person name="Brown C.T."/>
            <person name="Hug L.A."/>
            <person name="Thomas B.C."/>
            <person name="Sharon I."/>
            <person name="Castelle C.J."/>
            <person name="Singh A."/>
            <person name="Wilkins M.J."/>
            <person name="Williams K.H."/>
            <person name="Banfield J.F."/>
        </authorList>
    </citation>
    <scope>NUCLEOTIDE SEQUENCE [LARGE SCALE GENOMIC DNA]</scope>
</reference>
<dbReference type="AlphaFoldDB" id="A0A0G1ALC2"/>
<dbReference type="InterPro" id="IPR003837">
    <property type="entry name" value="GatC"/>
</dbReference>
<dbReference type="GO" id="GO:0016740">
    <property type="term" value="F:transferase activity"/>
    <property type="evidence" value="ECO:0007669"/>
    <property type="project" value="UniProtKB-KW"/>
</dbReference>
<evidence type="ECO:0000313" key="2">
    <source>
        <dbReference type="Proteomes" id="UP000033859"/>
    </source>
</evidence>
<accession>A0A0G1ALC2</accession>
<organism evidence="1 2">
    <name type="scientific">Candidatus Yanofskybacteria bacterium GW2011_GWC2_41_9</name>
    <dbReference type="NCBI Taxonomy" id="1619029"/>
    <lineage>
        <taxon>Bacteria</taxon>
        <taxon>Candidatus Yanofskyibacteriota</taxon>
    </lineage>
</organism>
<proteinExistence type="predicted"/>
<dbReference type="SUPFAM" id="SSF141000">
    <property type="entry name" value="Glu-tRNAGln amidotransferase C subunit"/>
    <property type="match status" value="1"/>
</dbReference>
<gene>
    <name evidence="1" type="ORF">UU84_C0028G0001</name>
</gene>
<dbReference type="Pfam" id="PF02686">
    <property type="entry name" value="GatC"/>
    <property type="match status" value="1"/>
</dbReference>
<dbReference type="Gene3D" id="1.10.20.60">
    <property type="entry name" value="Glu-tRNAGln amidotransferase C subunit, N-terminal domain"/>
    <property type="match status" value="1"/>
</dbReference>
<sequence>KLKKDLSSILDYINKLNEVDTDNVEPLYQTAGLINSVRDDKDRNEFKMNDMLNEKLIGQAPHKENRFVKVKSVLKR</sequence>
<dbReference type="EMBL" id="LCCE01000028">
    <property type="protein sequence ID" value="KKS26073.1"/>
    <property type="molecule type" value="Genomic_DNA"/>
</dbReference>
<dbReference type="GO" id="GO:0006450">
    <property type="term" value="P:regulation of translational fidelity"/>
    <property type="evidence" value="ECO:0007669"/>
    <property type="project" value="InterPro"/>
</dbReference>
<dbReference type="NCBIfam" id="TIGR00135">
    <property type="entry name" value="gatC"/>
    <property type="match status" value="1"/>
</dbReference>
<name>A0A0G1ALC2_9BACT</name>
<feature type="non-terminal residue" evidence="1">
    <location>
        <position position="1"/>
    </location>
</feature>
<dbReference type="Proteomes" id="UP000033859">
    <property type="component" value="Unassembled WGS sequence"/>
</dbReference>
<protein>
    <submittedName>
        <fullName evidence="1">Aspartyl/glutamyl-tRNA(Asn/Gln) amidotransferase subunit C</fullName>
    </submittedName>
</protein>